<dbReference type="KEGG" id="dvv:114327381"/>
<dbReference type="InterPro" id="IPR004210">
    <property type="entry name" value="BESS_motif"/>
</dbReference>
<evidence type="ECO:0000256" key="1">
    <source>
        <dbReference type="PROSITE-ProRule" id="PRU00371"/>
    </source>
</evidence>
<feature type="region of interest" description="Disordered" evidence="2">
    <location>
        <begin position="226"/>
        <end position="258"/>
    </location>
</feature>
<keyword evidence="1" id="KW-0539">Nucleus</keyword>
<evidence type="ECO:0000256" key="2">
    <source>
        <dbReference type="SAM" id="MobiDB-lite"/>
    </source>
</evidence>
<dbReference type="PROSITE" id="PS51029">
    <property type="entry name" value="MADF"/>
    <property type="match status" value="1"/>
</dbReference>
<dbReference type="SMART" id="SM00595">
    <property type="entry name" value="MADF"/>
    <property type="match status" value="1"/>
</dbReference>
<gene>
    <name evidence="5" type="primary">LOC114327381</name>
</gene>
<dbReference type="RefSeq" id="XP_028131782.1">
    <property type="nucleotide sequence ID" value="XM_028275981.1"/>
</dbReference>
<comment type="subcellular location">
    <subcellularLocation>
        <location evidence="1">Nucleus</location>
    </subcellularLocation>
</comment>
<reference evidence="5" key="1">
    <citation type="submission" date="2025-08" db="UniProtKB">
        <authorList>
            <consortium name="RefSeq"/>
        </authorList>
    </citation>
    <scope>IDENTIFICATION</scope>
    <source>
        <tissue evidence="5">Whole insect</tissue>
    </source>
</reference>
<dbReference type="AlphaFoldDB" id="A0A6P7FAG7"/>
<dbReference type="PROSITE" id="PS51031">
    <property type="entry name" value="BESS"/>
    <property type="match status" value="1"/>
</dbReference>
<dbReference type="PANTHER" id="PTHR12243:SF67">
    <property type="entry name" value="COREPRESSOR OF PANGOLIN, ISOFORM A-RELATED"/>
    <property type="match status" value="1"/>
</dbReference>
<protein>
    <submittedName>
        <fullName evidence="5">Uncharacterized protein LOC114327381 isoform X1</fullName>
    </submittedName>
</protein>
<evidence type="ECO:0000259" key="4">
    <source>
        <dbReference type="PROSITE" id="PS51031"/>
    </source>
</evidence>
<feature type="compositionally biased region" description="Low complexity" evidence="2">
    <location>
        <begin position="247"/>
        <end position="256"/>
    </location>
</feature>
<dbReference type="InterPro" id="IPR006578">
    <property type="entry name" value="MADF-dom"/>
</dbReference>
<dbReference type="InterPro" id="IPR039353">
    <property type="entry name" value="TF_Adf1"/>
</dbReference>
<feature type="domain" description="BESS" evidence="4">
    <location>
        <begin position="194"/>
        <end position="233"/>
    </location>
</feature>
<sequence>MDVERLIEIVRDNPVLYDTNHDNYMRTKLKDEIWEEIGLELNTDGNSVKDQWRKLRDSHREALRRQSSKISHKSGPVRLWLYQKEMEFLIPHMKNRTTAGTLTATYNLGDAIEYPELQLSDEIKSEHIDDTTVPVYEAPNDAEEVECFQRPKAIKRTIVTLSEPIKRYINNSEERVKRKLIQHLSQGEKESHRDDALYQFLMSMYTITKKLPMRYQRQVRRKVLEEVSKAEEESESDSIGSTESGMPSTLSPTTSYSPPPDKICSWGCQDCDAAKEYHEDQKAKKAKLTR</sequence>
<dbReference type="GO" id="GO:0005667">
    <property type="term" value="C:transcription regulator complex"/>
    <property type="evidence" value="ECO:0007669"/>
    <property type="project" value="TreeGrafter"/>
</dbReference>
<feature type="domain" description="MADF" evidence="3">
    <location>
        <begin position="5"/>
        <end position="94"/>
    </location>
</feature>
<dbReference type="Pfam" id="PF10545">
    <property type="entry name" value="MADF_DNA_bdg"/>
    <property type="match status" value="1"/>
</dbReference>
<dbReference type="GO" id="GO:0005634">
    <property type="term" value="C:nucleus"/>
    <property type="evidence" value="ECO:0007669"/>
    <property type="project" value="UniProtKB-SubCell"/>
</dbReference>
<proteinExistence type="predicted"/>
<dbReference type="OrthoDB" id="8196929at2759"/>
<name>A0A6P7FAG7_DIAVI</name>
<dbReference type="Pfam" id="PF02944">
    <property type="entry name" value="BESS"/>
    <property type="match status" value="1"/>
</dbReference>
<evidence type="ECO:0000259" key="3">
    <source>
        <dbReference type="PROSITE" id="PS51029"/>
    </source>
</evidence>
<dbReference type="PANTHER" id="PTHR12243">
    <property type="entry name" value="MADF DOMAIN TRANSCRIPTION FACTOR"/>
    <property type="match status" value="1"/>
</dbReference>
<dbReference type="GO" id="GO:0003677">
    <property type="term" value="F:DNA binding"/>
    <property type="evidence" value="ECO:0007669"/>
    <property type="project" value="InterPro"/>
</dbReference>
<evidence type="ECO:0000313" key="5">
    <source>
        <dbReference type="RefSeq" id="XP_028131782.1"/>
    </source>
</evidence>
<accession>A0A6P7FAG7</accession>
<organism evidence="5">
    <name type="scientific">Diabrotica virgifera virgifera</name>
    <name type="common">western corn rootworm</name>
    <dbReference type="NCBI Taxonomy" id="50390"/>
    <lineage>
        <taxon>Eukaryota</taxon>
        <taxon>Metazoa</taxon>
        <taxon>Ecdysozoa</taxon>
        <taxon>Arthropoda</taxon>
        <taxon>Hexapoda</taxon>
        <taxon>Insecta</taxon>
        <taxon>Pterygota</taxon>
        <taxon>Neoptera</taxon>
        <taxon>Endopterygota</taxon>
        <taxon>Coleoptera</taxon>
        <taxon>Polyphaga</taxon>
        <taxon>Cucujiformia</taxon>
        <taxon>Chrysomeloidea</taxon>
        <taxon>Chrysomelidae</taxon>
        <taxon>Galerucinae</taxon>
        <taxon>Diabroticina</taxon>
        <taxon>Diabroticites</taxon>
        <taxon>Diabrotica</taxon>
    </lineage>
</organism>
<dbReference type="GO" id="GO:0006357">
    <property type="term" value="P:regulation of transcription by RNA polymerase II"/>
    <property type="evidence" value="ECO:0007669"/>
    <property type="project" value="TreeGrafter"/>
</dbReference>